<protein>
    <submittedName>
        <fullName evidence="6">Redoxin family protein</fullName>
    </submittedName>
</protein>
<feature type="domain" description="Thioredoxin" evidence="5">
    <location>
        <begin position="71"/>
        <end position="212"/>
    </location>
</feature>
<dbReference type="PROSITE" id="PS51352">
    <property type="entry name" value="THIOREDOXIN_2"/>
    <property type="match status" value="1"/>
</dbReference>
<proteinExistence type="predicted"/>
<keyword evidence="7" id="KW-1185">Reference proteome</keyword>
<dbReference type="OrthoDB" id="9799347at2"/>
<evidence type="ECO:0000313" key="7">
    <source>
        <dbReference type="Proteomes" id="UP000473531"/>
    </source>
</evidence>
<dbReference type="Pfam" id="PF08534">
    <property type="entry name" value="Redoxin"/>
    <property type="match status" value="1"/>
</dbReference>
<sequence>MIALGPSAKRPPHIWLETFVSSGLPLTPVISVLLPVALLLAGCDREAPADVQEQGALGDAKAGLSGELDRSHEGELMPAVAVADPSGNALNTGALQGGPVLLNLWATWCAPCVVEMPILDDLAAEYGDALRIITVSQDMQGAEKVVPFFAEREFKQLEPWLDPDNTLGFGIGGGVLPTTVLYDSQGREIWRVVGEYDWASAEAREAISEAVE</sequence>
<reference evidence="6 7" key="1">
    <citation type="submission" date="2019-12" db="EMBL/GenBank/DDBJ databases">
        <title>Genomic-based taxomic classification of the family Erythrobacteraceae.</title>
        <authorList>
            <person name="Xu L."/>
        </authorList>
    </citation>
    <scope>NUCLEOTIDE SEQUENCE [LARGE SCALE GENOMIC DNA]</scope>
    <source>
        <strain evidence="6 7">KCTC 52259</strain>
    </source>
</reference>
<organism evidence="6 7">
    <name type="scientific">Allopontixanthobacter confluentis</name>
    <dbReference type="NCBI Taxonomy" id="1849021"/>
    <lineage>
        <taxon>Bacteria</taxon>
        <taxon>Pseudomonadati</taxon>
        <taxon>Pseudomonadota</taxon>
        <taxon>Alphaproteobacteria</taxon>
        <taxon>Sphingomonadales</taxon>
        <taxon>Erythrobacteraceae</taxon>
        <taxon>Allopontixanthobacter</taxon>
    </lineage>
</organism>
<dbReference type="PROSITE" id="PS00194">
    <property type="entry name" value="THIOREDOXIN_1"/>
    <property type="match status" value="1"/>
</dbReference>
<evidence type="ECO:0000259" key="5">
    <source>
        <dbReference type="PROSITE" id="PS51352"/>
    </source>
</evidence>
<gene>
    <name evidence="6" type="ORF">GRI44_01975</name>
</gene>
<dbReference type="InterPro" id="IPR013740">
    <property type="entry name" value="Redoxin"/>
</dbReference>
<accession>A0A6L7GBT4</accession>
<dbReference type="AlphaFoldDB" id="A0A6L7GBT4"/>
<dbReference type="Gene3D" id="3.40.30.10">
    <property type="entry name" value="Glutaredoxin"/>
    <property type="match status" value="1"/>
</dbReference>
<dbReference type="Proteomes" id="UP000473531">
    <property type="component" value="Unassembled WGS sequence"/>
</dbReference>
<comment type="caution">
    <text evidence="6">The sequence shown here is derived from an EMBL/GenBank/DDBJ whole genome shotgun (WGS) entry which is preliminary data.</text>
</comment>
<dbReference type="PANTHER" id="PTHR42852">
    <property type="entry name" value="THIOL:DISULFIDE INTERCHANGE PROTEIN DSBE"/>
    <property type="match status" value="1"/>
</dbReference>
<dbReference type="GO" id="GO:0017004">
    <property type="term" value="P:cytochrome complex assembly"/>
    <property type="evidence" value="ECO:0007669"/>
    <property type="project" value="UniProtKB-KW"/>
</dbReference>
<dbReference type="SUPFAM" id="SSF52833">
    <property type="entry name" value="Thioredoxin-like"/>
    <property type="match status" value="1"/>
</dbReference>
<dbReference type="PANTHER" id="PTHR42852:SF6">
    <property type="entry name" value="THIOL:DISULFIDE INTERCHANGE PROTEIN DSBE"/>
    <property type="match status" value="1"/>
</dbReference>
<dbReference type="GO" id="GO:0030313">
    <property type="term" value="C:cell envelope"/>
    <property type="evidence" value="ECO:0007669"/>
    <property type="project" value="UniProtKB-SubCell"/>
</dbReference>
<dbReference type="InterPro" id="IPR013766">
    <property type="entry name" value="Thioredoxin_domain"/>
</dbReference>
<name>A0A6L7GBT4_9SPHN</name>
<dbReference type="InterPro" id="IPR036249">
    <property type="entry name" value="Thioredoxin-like_sf"/>
</dbReference>
<dbReference type="GO" id="GO:0015036">
    <property type="term" value="F:disulfide oxidoreductase activity"/>
    <property type="evidence" value="ECO:0007669"/>
    <property type="project" value="UniProtKB-ARBA"/>
</dbReference>
<evidence type="ECO:0000256" key="3">
    <source>
        <dbReference type="ARBA" id="ARBA00023157"/>
    </source>
</evidence>
<evidence type="ECO:0000256" key="2">
    <source>
        <dbReference type="ARBA" id="ARBA00022748"/>
    </source>
</evidence>
<dbReference type="CDD" id="cd02966">
    <property type="entry name" value="TlpA_like_family"/>
    <property type="match status" value="1"/>
</dbReference>
<evidence type="ECO:0000256" key="1">
    <source>
        <dbReference type="ARBA" id="ARBA00004196"/>
    </source>
</evidence>
<dbReference type="EMBL" id="WTYU01000001">
    <property type="protein sequence ID" value="MXP13522.1"/>
    <property type="molecule type" value="Genomic_DNA"/>
</dbReference>
<dbReference type="InterPro" id="IPR017937">
    <property type="entry name" value="Thioredoxin_CS"/>
</dbReference>
<evidence type="ECO:0000313" key="6">
    <source>
        <dbReference type="EMBL" id="MXP13522.1"/>
    </source>
</evidence>
<evidence type="ECO:0000256" key="4">
    <source>
        <dbReference type="ARBA" id="ARBA00023284"/>
    </source>
</evidence>
<comment type="subcellular location">
    <subcellularLocation>
        <location evidence="1">Cell envelope</location>
    </subcellularLocation>
</comment>
<keyword evidence="4" id="KW-0676">Redox-active center</keyword>
<dbReference type="InterPro" id="IPR050553">
    <property type="entry name" value="Thioredoxin_ResA/DsbE_sf"/>
</dbReference>
<keyword evidence="3" id="KW-1015">Disulfide bond</keyword>
<keyword evidence="2" id="KW-0201">Cytochrome c-type biogenesis</keyword>